<reference evidence="3" key="1">
    <citation type="submission" date="2016-11" db="EMBL/GenBank/DDBJ databases">
        <authorList>
            <person name="Varghese N."/>
            <person name="Submissions S."/>
        </authorList>
    </citation>
    <scope>NUCLEOTIDE SEQUENCE [LARGE SCALE GENOMIC DNA]</scope>
    <source>
        <strain evidence="3">DSM 18829</strain>
    </source>
</reference>
<evidence type="ECO:0000313" key="3">
    <source>
        <dbReference type="Proteomes" id="UP000184488"/>
    </source>
</evidence>
<keyword evidence="3" id="KW-1185">Reference proteome</keyword>
<dbReference type="Proteomes" id="UP000184488">
    <property type="component" value="Unassembled WGS sequence"/>
</dbReference>
<feature type="chain" id="PRO_5012160919" description="DUF4920 domain-containing protein" evidence="1">
    <location>
        <begin position="39"/>
        <end position="183"/>
    </location>
</feature>
<organism evidence="2 3">
    <name type="scientific">Flavobacterium terrae</name>
    <dbReference type="NCBI Taxonomy" id="415425"/>
    <lineage>
        <taxon>Bacteria</taxon>
        <taxon>Pseudomonadati</taxon>
        <taxon>Bacteroidota</taxon>
        <taxon>Flavobacteriia</taxon>
        <taxon>Flavobacteriales</taxon>
        <taxon>Flavobacteriaceae</taxon>
        <taxon>Flavobacterium</taxon>
    </lineage>
</organism>
<keyword evidence="1" id="KW-0732">Signal</keyword>
<dbReference type="InterPro" id="IPR032577">
    <property type="entry name" value="DUF4920"/>
</dbReference>
<evidence type="ECO:0008006" key="4">
    <source>
        <dbReference type="Google" id="ProtNLM"/>
    </source>
</evidence>
<dbReference type="EMBL" id="FQZI01000008">
    <property type="protein sequence ID" value="SHJ19698.1"/>
    <property type="molecule type" value="Genomic_DNA"/>
</dbReference>
<sequence>MFYAISYRFALNKKLTMMKKVFLLVVFSVLFASNNIMAQSKKGTAINTNDYALFGERFTPSGVLTEKAMLKKYKTLKKGDTVVIKFKSKIKEVCKKKGCWMNMDLSDNNNSFVRFKDYGFFVPLNADGSEAIVSGKAYIDVVSVEELRHYAKDGKKSQEEINKITKPKVTYAFQATGVLIKKS</sequence>
<dbReference type="STRING" id="415425.SAMN05444363_2959"/>
<feature type="signal peptide" evidence="1">
    <location>
        <begin position="1"/>
        <end position="38"/>
    </location>
</feature>
<dbReference type="Pfam" id="PF16267">
    <property type="entry name" value="DUF4920"/>
    <property type="match status" value="1"/>
</dbReference>
<protein>
    <recommendedName>
        <fullName evidence="4">DUF4920 domain-containing protein</fullName>
    </recommendedName>
</protein>
<name>A0A1M6HBR3_9FLAO</name>
<gene>
    <name evidence="2" type="ORF">SAMN05444363_2959</name>
</gene>
<evidence type="ECO:0000313" key="2">
    <source>
        <dbReference type="EMBL" id="SHJ19698.1"/>
    </source>
</evidence>
<dbReference type="AlphaFoldDB" id="A0A1M6HBR3"/>
<evidence type="ECO:0000256" key="1">
    <source>
        <dbReference type="SAM" id="SignalP"/>
    </source>
</evidence>
<proteinExistence type="predicted"/>
<accession>A0A1M6HBR3</accession>